<keyword evidence="1" id="KW-0812">Transmembrane</keyword>
<dbReference type="AlphaFoldDB" id="A0A7J3M462"/>
<keyword evidence="1" id="KW-0472">Membrane</keyword>
<feature type="transmembrane region" description="Helical" evidence="1">
    <location>
        <begin position="165"/>
        <end position="187"/>
    </location>
</feature>
<dbReference type="EMBL" id="DSYZ01000156">
    <property type="protein sequence ID" value="HGT83716.1"/>
    <property type="molecule type" value="Genomic_DNA"/>
</dbReference>
<accession>A0A7J3M462</accession>
<organism evidence="2">
    <name type="scientific">Archaeoglobus fulgidus</name>
    <dbReference type="NCBI Taxonomy" id="2234"/>
    <lineage>
        <taxon>Archaea</taxon>
        <taxon>Methanobacteriati</taxon>
        <taxon>Methanobacteriota</taxon>
        <taxon>Archaeoglobi</taxon>
        <taxon>Archaeoglobales</taxon>
        <taxon>Archaeoglobaceae</taxon>
        <taxon>Archaeoglobus</taxon>
    </lineage>
</organism>
<protein>
    <submittedName>
        <fullName evidence="2">Uncharacterized protein</fullName>
    </submittedName>
</protein>
<feature type="transmembrane region" description="Helical" evidence="1">
    <location>
        <begin position="111"/>
        <end position="127"/>
    </location>
</feature>
<evidence type="ECO:0000313" key="2">
    <source>
        <dbReference type="EMBL" id="HGT83716.1"/>
    </source>
</evidence>
<name>A0A7J3M462_ARCFL</name>
<proteinExistence type="predicted"/>
<sequence>MDVFVVEVVFCAIVFILSFLIYYRLRETYKLTEYKGLHYFSSTFLFLGLAYFLRFLVLILLYDQSDFGSIWDPRSLMVFSIAFMIYSSSASILYLIYSLAWKWSEVFRNEALLHSLAIIFAVISIIHRPISIFSIQIALLAILSVVIVLNYRSHEGDRKTVVGKVYPLYILLFLFWIFNLLLPFRVVSFDFRIGIYALSVAVLCIIGYKVLRKL</sequence>
<feature type="transmembrane region" description="Helical" evidence="1">
    <location>
        <begin position="6"/>
        <end position="25"/>
    </location>
</feature>
<reference evidence="2" key="1">
    <citation type="journal article" date="2020" name="mSystems">
        <title>Genome- and Community-Level Interaction Insights into Carbon Utilization and Element Cycling Functions of Hydrothermarchaeota in Hydrothermal Sediment.</title>
        <authorList>
            <person name="Zhou Z."/>
            <person name="Liu Y."/>
            <person name="Xu W."/>
            <person name="Pan J."/>
            <person name="Luo Z.H."/>
            <person name="Li M."/>
        </authorList>
    </citation>
    <scope>NUCLEOTIDE SEQUENCE [LARGE SCALE GENOMIC DNA]</scope>
    <source>
        <strain evidence="2">SpSt-587</strain>
    </source>
</reference>
<feature type="transmembrane region" description="Helical" evidence="1">
    <location>
        <begin position="133"/>
        <end position="153"/>
    </location>
</feature>
<feature type="transmembrane region" description="Helical" evidence="1">
    <location>
        <begin position="74"/>
        <end position="99"/>
    </location>
</feature>
<keyword evidence="1" id="KW-1133">Transmembrane helix</keyword>
<comment type="caution">
    <text evidence="2">The sequence shown here is derived from an EMBL/GenBank/DDBJ whole genome shotgun (WGS) entry which is preliminary data.</text>
</comment>
<gene>
    <name evidence="2" type="ORF">ENT52_08350</name>
</gene>
<feature type="transmembrane region" description="Helical" evidence="1">
    <location>
        <begin position="37"/>
        <end position="62"/>
    </location>
</feature>
<feature type="transmembrane region" description="Helical" evidence="1">
    <location>
        <begin position="193"/>
        <end position="211"/>
    </location>
</feature>
<evidence type="ECO:0000256" key="1">
    <source>
        <dbReference type="SAM" id="Phobius"/>
    </source>
</evidence>